<sequence>MAKTAYQKQADKRTKDALRLRARFDARLRKAAQQLMAAVAGTLDARTRINRINALYGVDISTETLLAHDVRVADFSGQLGTLLGQSAPGEEVQLLNPTANGNGGDLLPNEAVFGETVTFGGVQSMPVGGGQTSDIGGPAIPMDSGFKPGPPPSGNPFEGGMTFP</sequence>
<protein>
    <submittedName>
        <fullName evidence="2">Uncharacterized protein</fullName>
    </submittedName>
</protein>
<evidence type="ECO:0000256" key="1">
    <source>
        <dbReference type="SAM" id="MobiDB-lite"/>
    </source>
</evidence>
<dbReference type="RefSeq" id="WP_270127041.1">
    <property type="nucleotide sequence ID" value="NZ_CP115396.1"/>
</dbReference>
<evidence type="ECO:0000313" key="2">
    <source>
        <dbReference type="EMBL" id="WBO84499.1"/>
    </source>
</evidence>
<evidence type="ECO:0000313" key="3">
    <source>
        <dbReference type="Proteomes" id="UP001211872"/>
    </source>
</evidence>
<name>A0ABY7PN21_9BACT</name>
<dbReference type="EMBL" id="CP115396">
    <property type="protein sequence ID" value="WBO84499.1"/>
    <property type="molecule type" value="Genomic_DNA"/>
</dbReference>
<keyword evidence="3" id="KW-1185">Reference proteome</keyword>
<organism evidence="2 3">
    <name type="scientific">Hymenobacter yonginensis</name>
    <dbReference type="NCBI Taxonomy" id="748197"/>
    <lineage>
        <taxon>Bacteria</taxon>
        <taxon>Pseudomonadati</taxon>
        <taxon>Bacteroidota</taxon>
        <taxon>Cytophagia</taxon>
        <taxon>Cytophagales</taxon>
        <taxon>Hymenobacteraceae</taxon>
        <taxon>Hymenobacter</taxon>
    </lineage>
</organism>
<gene>
    <name evidence="2" type="ORF">O9Z63_19295</name>
</gene>
<proteinExistence type="predicted"/>
<reference evidence="2 3" key="1">
    <citation type="journal article" date="2011" name="Int. J. Syst. Evol. Microbiol.">
        <title>Hymenobacter yonginensis sp. nov., isolated from a mesotrophic artificial lake.</title>
        <authorList>
            <person name="Joung Y."/>
            <person name="Cho S.H."/>
            <person name="Kim H."/>
            <person name="Kim S.B."/>
            <person name="Joh K."/>
        </authorList>
    </citation>
    <scope>NUCLEOTIDE SEQUENCE [LARGE SCALE GENOMIC DNA]</scope>
    <source>
        <strain evidence="2 3">KCTC 22745</strain>
    </source>
</reference>
<accession>A0ABY7PN21</accession>
<dbReference type="Proteomes" id="UP001211872">
    <property type="component" value="Chromosome"/>
</dbReference>
<feature type="region of interest" description="Disordered" evidence="1">
    <location>
        <begin position="140"/>
        <end position="164"/>
    </location>
</feature>